<dbReference type="RefSeq" id="WP_225979397.1">
    <property type="nucleotide sequence ID" value="NZ_CP028290.1"/>
</dbReference>
<dbReference type="AlphaFoldDB" id="A0A1H0T919"/>
<accession>A0A1H0T919</accession>
<protein>
    <submittedName>
        <fullName evidence="1">Uncharacterized protein</fullName>
    </submittedName>
</protein>
<evidence type="ECO:0000313" key="1">
    <source>
        <dbReference type="EMBL" id="SDP50514.1"/>
    </source>
</evidence>
<dbReference type="Proteomes" id="UP000199317">
    <property type="component" value="Unassembled WGS sequence"/>
</dbReference>
<proteinExistence type="predicted"/>
<keyword evidence="2" id="KW-1185">Reference proteome</keyword>
<evidence type="ECO:0000313" key="2">
    <source>
        <dbReference type="Proteomes" id="UP000199317"/>
    </source>
</evidence>
<name>A0A1H0T919_9BURK</name>
<dbReference type="EMBL" id="FNJL01000014">
    <property type="protein sequence ID" value="SDP50514.1"/>
    <property type="molecule type" value="Genomic_DNA"/>
</dbReference>
<organism evidence="1 2">
    <name type="scientific">Paracidovorax cattleyae</name>
    <dbReference type="NCBI Taxonomy" id="80868"/>
    <lineage>
        <taxon>Bacteria</taxon>
        <taxon>Pseudomonadati</taxon>
        <taxon>Pseudomonadota</taxon>
        <taxon>Betaproteobacteria</taxon>
        <taxon>Burkholderiales</taxon>
        <taxon>Comamonadaceae</taxon>
        <taxon>Paracidovorax</taxon>
    </lineage>
</organism>
<gene>
    <name evidence="1" type="ORF">SAMN04489708_11487</name>
</gene>
<reference evidence="2" key="1">
    <citation type="submission" date="2016-10" db="EMBL/GenBank/DDBJ databases">
        <authorList>
            <person name="Varghese N."/>
            <person name="Submissions S."/>
        </authorList>
    </citation>
    <scope>NUCLEOTIDE SEQUENCE [LARGE SCALE GENOMIC DNA]</scope>
    <source>
        <strain evidence="2">DSM 17101</strain>
    </source>
</reference>
<sequence>MKASAATAPDEAADTGTVAVQATTTATEMAAAPIRTTDAPPAESLDAQCERAVAATWVQLADCSLKVGDVLSAAGLKRQHGVSDQGAAMAFEQLKFEGLLQGWGTTAKVSRQALMVDTAARAAQTTHADPGPAPASASADSVPPWLALRVKCKGR</sequence>